<evidence type="ECO:0000256" key="2">
    <source>
        <dbReference type="SAM" id="SignalP"/>
    </source>
</evidence>
<dbReference type="Proteomes" id="UP000077266">
    <property type="component" value="Unassembled WGS sequence"/>
</dbReference>
<dbReference type="GO" id="GO:0016788">
    <property type="term" value="F:hydrolase activity, acting on ester bonds"/>
    <property type="evidence" value="ECO:0007669"/>
    <property type="project" value="InterPro"/>
</dbReference>
<organism evidence="3 4">
    <name type="scientific">Exidia glandulosa HHB12029</name>
    <dbReference type="NCBI Taxonomy" id="1314781"/>
    <lineage>
        <taxon>Eukaryota</taxon>
        <taxon>Fungi</taxon>
        <taxon>Dikarya</taxon>
        <taxon>Basidiomycota</taxon>
        <taxon>Agaricomycotina</taxon>
        <taxon>Agaricomycetes</taxon>
        <taxon>Auriculariales</taxon>
        <taxon>Exidiaceae</taxon>
        <taxon>Exidia</taxon>
    </lineage>
</organism>
<dbReference type="OrthoDB" id="1600564at2759"/>
<protein>
    <submittedName>
        <fullName evidence="3">Carbohydrate esterase family 16 protein</fullName>
    </submittedName>
</protein>
<dbReference type="Gene3D" id="3.40.50.1110">
    <property type="entry name" value="SGNH hydrolase"/>
    <property type="match status" value="1"/>
</dbReference>
<feature type="signal peptide" evidence="2">
    <location>
        <begin position="1"/>
        <end position="18"/>
    </location>
</feature>
<dbReference type="SUPFAM" id="SSF52266">
    <property type="entry name" value="SGNH hydrolase"/>
    <property type="match status" value="1"/>
</dbReference>
<dbReference type="STRING" id="1314781.A0A166N4R5"/>
<dbReference type="InterPro" id="IPR051058">
    <property type="entry name" value="GDSL_Est/Lipase"/>
</dbReference>
<sequence>MLALPLVAILVAPALVRAAFQPPLPAFRHLVTFGDSYTDVENPMDGGTAWPVYAARDGNLALHPFAKSGGTCSNNITFRPSPSVMESQIPAFKSAALRLPQGATVYTLWIGTNDVGASALLTGNDPGFSVVDTTACAVDWIRIMHSLGARNFIFQNMIPLQLTQLYSANSFPNRFWSFQRNTTEWSVFMTELTLAGNALSKLMLQALAPTLPGSHIALFDSHALFTDMFNHPSRYLNGTAPLNVTGSINQCVFESDNGGPVGGVCAPATADNAVRDSFLWWDELHPSEQADRIVAREMVKAMRGNTRWATWIS</sequence>
<accession>A0A166N4R5</accession>
<name>A0A166N4R5_EXIGL</name>
<reference evidence="3 4" key="1">
    <citation type="journal article" date="2016" name="Mol. Biol. Evol.">
        <title>Comparative Genomics of Early-Diverging Mushroom-Forming Fungi Provides Insights into the Origins of Lignocellulose Decay Capabilities.</title>
        <authorList>
            <person name="Nagy L.G."/>
            <person name="Riley R."/>
            <person name="Tritt A."/>
            <person name="Adam C."/>
            <person name="Daum C."/>
            <person name="Floudas D."/>
            <person name="Sun H."/>
            <person name="Yadav J.S."/>
            <person name="Pangilinan J."/>
            <person name="Larsson K.H."/>
            <person name="Matsuura K."/>
            <person name="Barry K."/>
            <person name="Labutti K."/>
            <person name="Kuo R."/>
            <person name="Ohm R.A."/>
            <person name="Bhattacharya S.S."/>
            <person name="Shirouzu T."/>
            <person name="Yoshinaga Y."/>
            <person name="Martin F.M."/>
            <person name="Grigoriev I.V."/>
            <person name="Hibbett D.S."/>
        </authorList>
    </citation>
    <scope>NUCLEOTIDE SEQUENCE [LARGE SCALE GENOMIC DNA]</scope>
    <source>
        <strain evidence="3 4">HHB12029</strain>
    </source>
</reference>
<gene>
    <name evidence="3" type="ORF">EXIGLDRAFT_847193</name>
</gene>
<dbReference type="InterPro" id="IPR036514">
    <property type="entry name" value="SGNH_hydro_sf"/>
</dbReference>
<evidence type="ECO:0000313" key="4">
    <source>
        <dbReference type="Proteomes" id="UP000077266"/>
    </source>
</evidence>
<dbReference type="EMBL" id="KV426774">
    <property type="protein sequence ID" value="KZV78751.1"/>
    <property type="molecule type" value="Genomic_DNA"/>
</dbReference>
<dbReference type="InterPro" id="IPR001087">
    <property type="entry name" value="GDSL"/>
</dbReference>
<keyword evidence="4" id="KW-1185">Reference proteome</keyword>
<dbReference type="PANTHER" id="PTHR45648">
    <property type="entry name" value="GDSL LIPASE/ACYLHYDROLASE FAMILY PROTEIN (AFU_ORTHOLOGUE AFUA_4G14700)"/>
    <property type="match status" value="1"/>
</dbReference>
<dbReference type="AlphaFoldDB" id="A0A166N4R5"/>
<proteinExistence type="predicted"/>
<evidence type="ECO:0000256" key="1">
    <source>
        <dbReference type="ARBA" id="ARBA00022801"/>
    </source>
</evidence>
<feature type="chain" id="PRO_5007877670" evidence="2">
    <location>
        <begin position="19"/>
        <end position="313"/>
    </location>
</feature>
<evidence type="ECO:0000313" key="3">
    <source>
        <dbReference type="EMBL" id="KZV78751.1"/>
    </source>
</evidence>
<dbReference type="Pfam" id="PF00657">
    <property type="entry name" value="Lipase_GDSL"/>
    <property type="match status" value="1"/>
</dbReference>
<dbReference type="InParanoid" id="A0A166N4R5"/>
<dbReference type="PANTHER" id="PTHR45648:SF22">
    <property type="entry name" value="GDSL LIPASE_ACYLHYDROLASE FAMILY PROTEIN (AFU_ORTHOLOGUE AFUA_4G14700)"/>
    <property type="match status" value="1"/>
</dbReference>
<keyword evidence="2" id="KW-0732">Signal</keyword>
<keyword evidence="1" id="KW-0378">Hydrolase</keyword>